<protein>
    <submittedName>
        <fullName evidence="2">Uncharacterized protein</fullName>
    </submittedName>
</protein>
<dbReference type="EMBL" id="JBFXLQ010000014">
    <property type="protein sequence ID" value="KAL2868412.1"/>
    <property type="molecule type" value="Genomic_DNA"/>
</dbReference>
<comment type="caution">
    <text evidence="2">The sequence shown here is derived from an EMBL/GenBank/DDBJ whole genome shotgun (WGS) entry which is preliminary data.</text>
</comment>
<accession>A0ABR4LVH3</accession>
<dbReference type="GeneID" id="98150245"/>
<keyword evidence="1" id="KW-1133">Transmembrane helix</keyword>
<organism evidence="2 3">
    <name type="scientific">Aspergillus lucknowensis</name>
    <dbReference type="NCBI Taxonomy" id="176173"/>
    <lineage>
        <taxon>Eukaryota</taxon>
        <taxon>Fungi</taxon>
        <taxon>Dikarya</taxon>
        <taxon>Ascomycota</taxon>
        <taxon>Pezizomycotina</taxon>
        <taxon>Eurotiomycetes</taxon>
        <taxon>Eurotiomycetidae</taxon>
        <taxon>Eurotiales</taxon>
        <taxon>Aspergillaceae</taxon>
        <taxon>Aspergillus</taxon>
        <taxon>Aspergillus subgen. Nidulantes</taxon>
    </lineage>
</organism>
<evidence type="ECO:0000313" key="2">
    <source>
        <dbReference type="EMBL" id="KAL2868412.1"/>
    </source>
</evidence>
<evidence type="ECO:0000313" key="3">
    <source>
        <dbReference type="Proteomes" id="UP001610432"/>
    </source>
</evidence>
<dbReference type="Proteomes" id="UP001610432">
    <property type="component" value="Unassembled WGS sequence"/>
</dbReference>
<name>A0ABR4LVH3_9EURO</name>
<sequence>MAMLSSNQLTFTNAFLVQFHEDAILSHVYGVLHENELSYHLTRKSISNCAHRFGMLKHRGAVRSAPIVNSGCQCPTNILLLGDLGIHCLVTRWPPYLHGLSVLTTCGLARVILKFSFRLIFFAFTGAVNPILISIRYAFSILQSPLCEDVS</sequence>
<dbReference type="RefSeq" id="XP_070887391.1">
    <property type="nucleotide sequence ID" value="XM_071035173.1"/>
</dbReference>
<keyword evidence="3" id="KW-1185">Reference proteome</keyword>
<keyword evidence="1" id="KW-0472">Membrane</keyword>
<gene>
    <name evidence="2" type="ORF">BJX67DRAFT_56831</name>
</gene>
<reference evidence="2 3" key="1">
    <citation type="submission" date="2024-07" db="EMBL/GenBank/DDBJ databases">
        <title>Section-level genome sequencing and comparative genomics of Aspergillus sections Usti and Cavernicolus.</title>
        <authorList>
            <consortium name="Lawrence Berkeley National Laboratory"/>
            <person name="Nybo J.L."/>
            <person name="Vesth T.C."/>
            <person name="Theobald S."/>
            <person name="Frisvad J.C."/>
            <person name="Larsen T.O."/>
            <person name="Kjaerboelling I."/>
            <person name="Rothschild-Mancinelli K."/>
            <person name="Lyhne E.K."/>
            <person name="Kogle M.E."/>
            <person name="Barry K."/>
            <person name="Clum A."/>
            <person name="Na H."/>
            <person name="Ledsgaard L."/>
            <person name="Lin J."/>
            <person name="Lipzen A."/>
            <person name="Kuo A."/>
            <person name="Riley R."/>
            <person name="Mondo S."/>
            <person name="Labutti K."/>
            <person name="Haridas S."/>
            <person name="Pangalinan J."/>
            <person name="Salamov A.A."/>
            <person name="Simmons B.A."/>
            <person name="Magnuson J.K."/>
            <person name="Chen J."/>
            <person name="Drula E."/>
            <person name="Henrissat B."/>
            <person name="Wiebenga A."/>
            <person name="Lubbers R.J."/>
            <person name="Gomes A.C."/>
            <person name="Macurrencykelacurrency M.R."/>
            <person name="Stajich J."/>
            <person name="Grigoriev I.V."/>
            <person name="Mortensen U.H."/>
            <person name="De Vries R.P."/>
            <person name="Baker S.E."/>
            <person name="Andersen M.R."/>
        </authorList>
    </citation>
    <scope>NUCLEOTIDE SEQUENCE [LARGE SCALE GENOMIC DNA]</scope>
    <source>
        <strain evidence="2 3">CBS 449.75</strain>
    </source>
</reference>
<keyword evidence="1" id="KW-0812">Transmembrane</keyword>
<proteinExistence type="predicted"/>
<evidence type="ECO:0000256" key="1">
    <source>
        <dbReference type="SAM" id="Phobius"/>
    </source>
</evidence>
<feature type="transmembrane region" description="Helical" evidence="1">
    <location>
        <begin position="119"/>
        <end position="139"/>
    </location>
</feature>